<name>A0ABT2LTR7_9HYPH</name>
<protein>
    <submittedName>
        <fullName evidence="1">Uncharacterized protein</fullName>
    </submittedName>
</protein>
<accession>A0ABT2LTR7</accession>
<dbReference type="RefSeq" id="WP_260906671.1">
    <property type="nucleotide sequence ID" value="NZ_JAOCZP010000010.1"/>
</dbReference>
<organism evidence="1 2">
    <name type="scientific">Chelativorans salis</name>
    <dbReference type="NCBI Taxonomy" id="2978478"/>
    <lineage>
        <taxon>Bacteria</taxon>
        <taxon>Pseudomonadati</taxon>
        <taxon>Pseudomonadota</taxon>
        <taxon>Alphaproteobacteria</taxon>
        <taxon>Hyphomicrobiales</taxon>
        <taxon>Phyllobacteriaceae</taxon>
        <taxon>Chelativorans</taxon>
    </lineage>
</organism>
<keyword evidence="2" id="KW-1185">Reference proteome</keyword>
<dbReference type="EMBL" id="JAOCZP010000010">
    <property type="protein sequence ID" value="MCT7377925.1"/>
    <property type="molecule type" value="Genomic_DNA"/>
</dbReference>
<reference evidence="1 2" key="1">
    <citation type="submission" date="2022-09" db="EMBL/GenBank/DDBJ databases">
        <title>Chelativorans salina sp. nov., a novel slightly halophilic bacterium isolated from a saline lake sediment enrichment.</title>
        <authorList>
            <person name="Gao L."/>
            <person name="Fang B.-Z."/>
            <person name="Li W.-J."/>
        </authorList>
    </citation>
    <scope>NUCLEOTIDE SEQUENCE [LARGE SCALE GENOMIC DNA]</scope>
    <source>
        <strain evidence="1 2">EGI FJ00035</strain>
    </source>
</reference>
<gene>
    <name evidence="1" type="ORF">N5A92_23175</name>
</gene>
<sequence length="88" mass="9952">MSQLPNEELEGRLNAQRETLAFLIAHLTHLEGDSLLDALDEQSQFQDHQEDPGAVPTSAFAIEGAMMREFRLILEEARARLKEMRNGC</sequence>
<evidence type="ECO:0000313" key="1">
    <source>
        <dbReference type="EMBL" id="MCT7377925.1"/>
    </source>
</evidence>
<evidence type="ECO:0000313" key="2">
    <source>
        <dbReference type="Proteomes" id="UP001320831"/>
    </source>
</evidence>
<comment type="caution">
    <text evidence="1">The sequence shown here is derived from an EMBL/GenBank/DDBJ whole genome shotgun (WGS) entry which is preliminary data.</text>
</comment>
<proteinExistence type="predicted"/>
<dbReference type="Proteomes" id="UP001320831">
    <property type="component" value="Unassembled WGS sequence"/>
</dbReference>